<dbReference type="KEGG" id="sbj:CF168_14380"/>
<dbReference type="AlphaFoldDB" id="A0A220UP31"/>
<dbReference type="Gene3D" id="3.90.1480.10">
    <property type="entry name" value="Alpha-2,3-sialyltransferase"/>
    <property type="match status" value="1"/>
</dbReference>
<evidence type="ECO:0000313" key="3">
    <source>
        <dbReference type="EMBL" id="ASK69948.1"/>
    </source>
</evidence>
<dbReference type="PANTHER" id="PTHR41786:SF1">
    <property type="entry name" value="6-HYDROXYMETHYLPTERIN DIPHOSPHOKINASE MPTE-LIKE DOMAIN-CONTAINING PROTEIN"/>
    <property type="match status" value="1"/>
</dbReference>
<name>A0A220UP31_9GAMM</name>
<organism evidence="3 4">
    <name type="scientific">Shewanella bicestrii</name>
    <dbReference type="NCBI Taxonomy" id="2018305"/>
    <lineage>
        <taxon>Bacteria</taxon>
        <taxon>Pseudomonadati</taxon>
        <taxon>Pseudomonadota</taxon>
        <taxon>Gammaproteobacteria</taxon>
        <taxon>Alteromonadales</taxon>
        <taxon>Shewanellaceae</taxon>
        <taxon>Shewanella</taxon>
    </lineage>
</organism>
<gene>
    <name evidence="3" type="ORF">CF168_14380</name>
</gene>
<dbReference type="Gene3D" id="1.25.40.10">
    <property type="entry name" value="Tetratricopeptide repeat domain"/>
    <property type="match status" value="1"/>
</dbReference>
<reference evidence="3 4" key="1">
    <citation type="submission" date="2017-07" db="EMBL/GenBank/DDBJ databases">
        <title>Phenotypical and genomic characterization of a clinical isolate of Shewanella bicestrii sp. nov. producing an extended-spectrum beta-lactamase and a new oxacillinase variant.</title>
        <authorList>
            <person name="Jousset A.B."/>
            <person name="Bonnin R.A."/>
            <person name="Girlich D."/>
            <person name="Dabos L."/>
            <person name="Potron A."/>
            <person name="Dortet L."/>
            <person name="Glaser P."/>
            <person name="Naas T."/>
        </authorList>
    </citation>
    <scope>NUCLEOTIDE SEQUENCE [LARGE SCALE GENOMIC DNA]</scope>
    <source>
        <strain evidence="3 4">JAB-1</strain>
    </source>
</reference>
<sequence>MQLQSNILNNFAISRFNEYYLPSVNRNTFEGIDSRTFYDRKFGTLFNQKDKLNIIIGMDSGLLANYILELKEGIPDGSKFVFIELSTILPLLLIDIPSKLRSKLVIIDESGLDELFKQDDIKLFIAKGEYWLIPSSSVSSRHIDDYNTLLNTVESRLQNEYFDNSVNFTQKIFVRTQLENIADNHTQAKELRNTHRQMTCIVIAGGPSLDDAIQWIKENQNSLYVIAVSRIAGKLARFGINVDIVVCVDPQDFSFDVSRGMFELNEESLLVHSYHVNPKVLSQWQGDCYYMGQRFPWNNDKDFDNIPTVGPTVTNSAVRLAIEMGFKQVLLSGVDFCYSKSGYSHASGTVEASLGPSLGHDTLWVSTYDGYQAETLIQLKQAMESLENEAKTYPHVDIINLSSNAACIEGITHQPTKEITLPPLEKSKLLSDSQFNTIKENDLNKAYFECKKIRNELIKLQYLITEAKKLASKLNLDSKKSSSTLEKIDKIELKINKKYKNLSQLIKFYGYFEFSKFLTTREIESWTQPQINQMTERYYEAFLSSCVQVFKLVESACNKLQDRINELKTTPFNTLAEQWKRDNQPGRCFIWKRMHPDYSFSADEKLLWTKLNNLYQLSLTQVRQVYVEALNTGSAMEHVYTKILRLNKSKSHQGLALLTHNLMPLTEKDPEAKRLYHLALSFQLCLEQQPQQALDALLALPEELCTEMELKHIILLALKLGKLELAEDTLVKILTHSDEYIPQYAHILKLRGKIQESVNVYLDYLEKYPSDTQTWIKLGLFMVELGQAEGAHTAFSNALNVDPDNQVAQHYVAELTRIITEAQ</sequence>
<dbReference type="Pfam" id="PF01973">
    <property type="entry name" value="MptE-like"/>
    <property type="match status" value="1"/>
</dbReference>
<dbReference type="InterPro" id="IPR011990">
    <property type="entry name" value="TPR-like_helical_dom_sf"/>
</dbReference>
<proteinExistence type="predicted"/>
<feature type="domain" description="6-hydroxymethylpterin diphosphokinase MptE-like" evidence="2">
    <location>
        <begin position="176"/>
        <end position="340"/>
    </location>
</feature>
<dbReference type="PANTHER" id="PTHR41786">
    <property type="entry name" value="MOTILITY ACCESSORY FACTOR MAF"/>
    <property type="match status" value="1"/>
</dbReference>
<dbReference type="PROSITE" id="PS50005">
    <property type="entry name" value="TPR"/>
    <property type="match status" value="1"/>
</dbReference>
<dbReference type="InterPro" id="IPR002826">
    <property type="entry name" value="MptE-like"/>
</dbReference>
<dbReference type="EMBL" id="CP022358">
    <property type="protein sequence ID" value="ASK69948.1"/>
    <property type="molecule type" value="Genomic_DNA"/>
</dbReference>
<accession>A0A220UP31</accession>
<keyword evidence="4" id="KW-1185">Reference proteome</keyword>
<feature type="repeat" description="TPR" evidence="1">
    <location>
        <begin position="772"/>
        <end position="805"/>
    </location>
</feature>
<evidence type="ECO:0000313" key="4">
    <source>
        <dbReference type="Proteomes" id="UP000198367"/>
    </source>
</evidence>
<evidence type="ECO:0000256" key="1">
    <source>
        <dbReference type="PROSITE-ProRule" id="PRU00339"/>
    </source>
</evidence>
<dbReference type="InterPro" id="IPR019734">
    <property type="entry name" value="TPR_rpt"/>
</dbReference>
<dbReference type="RefSeq" id="WP_011716377.1">
    <property type="nucleotide sequence ID" value="NZ_CP022358.1"/>
</dbReference>
<dbReference type="Proteomes" id="UP000198367">
    <property type="component" value="Chromosome"/>
</dbReference>
<protein>
    <recommendedName>
        <fullName evidence="2">6-hydroxymethylpterin diphosphokinase MptE-like domain-containing protein</fullName>
    </recommendedName>
</protein>
<dbReference type="SUPFAM" id="SSF48452">
    <property type="entry name" value="TPR-like"/>
    <property type="match status" value="1"/>
</dbReference>
<evidence type="ECO:0000259" key="2">
    <source>
        <dbReference type="Pfam" id="PF01973"/>
    </source>
</evidence>
<keyword evidence="1" id="KW-0802">TPR repeat</keyword>